<feature type="binding site" evidence="12">
    <location>
        <position position="138"/>
    </location>
    <ligand>
        <name>Zn(2+)</name>
        <dbReference type="ChEBI" id="CHEBI:29105"/>
    </ligand>
</feature>
<dbReference type="PIRSF" id="PIRSF038994">
    <property type="entry name" value="NagA"/>
    <property type="match status" value="1"/>
</dbReference>
<gene>
    <name evidence="14" type="primary">nagA</name>
    <name evidence="14" type="ORF">ATZ99_06050</name>
</gene>
<feature type="binding site" evidence="11">
    <location>
        <begin position="316"/>
        <end position="318"/>
    </location>
    <ligand>
        <name>substrate</name>
    </ligand>
</feature>
<feature type="binding site" evidence="11">
    <location>
        <position position="149"/>
    </location>
    <ligand>
        <name>substrate</name>
    </ligand>
</feature>
<organism evidence="14 15">
    <name type="scientific">Thermovenabulum gondwanense</name>
    <dbReference type="NCBI Taxonomy" id="520767"/>
    <lineage>
        <taxon>Bacteria</taxon>
        <taxon>Bacillati</taxon>
        <taxon>Bacillota</taxon>
        <taxon>Clostridia</taxon>
        <taxon>Thermosediminibacterales</taxon>
        <taxon>Thermosediminibacteraceae</taxon>
        <taxon>Thermovenabulum</taxon>
    </lineage>
</organism>
<keyword evidence="4 12" id="KW-0479">Metal-binding</keyword>
<comment type="caution">
    <text evidence="14">The sequence shown here is derived from an EMBL/GenBank/DDBJ whole genome shotgun (WGS) entry which is preliminary data.</text>
</comment>
<feature type="binding site" evidence="11">
    <location>
        <begin position="228"/>
        <end position="229"/>
    </location>
    <ligand>
        <name>substrate</name>
    </ligand>
</feature>
<feature type="binding site" evidence="11">
    <location>
        <position position="260"/>
    </location>
    <ligand>
        <name>substrate</name>
    </ligand>
</feature>
<dbReference type="Pfam" id="PF01979">
    <property type="entry name" value="Amidohydro_1"/>
    <property type="match status" value="1"/>
</dbReference>
<comment type="catalytic activity">
    <reaction evidence="7">
        <text>N-acetyl-D-glucosamine 6-phosphate + H2O = D-glucosamine 6-phosphate + acetate</text>
        <dbReference type="Rhea" id="RHEA:22936"/>
        <dbReference type="ChEBI" id="CHEBI:15377"/>
        <dbReference type="ChEBI" id="CHEBI:30089"/>
        <dbReference type="ChEBI" id="CHEBI:57513"/>
        <dbReference type="ChEBI" id="CHEBI:58725"/>
        <dbReference type="EC" id="3.5.1.25"/>
    </reaction>
</comment>
<accession>A0A162MTU6</accession>
<dbReference type="GO" id="GO:0046872">
    <property type="term" value="F:metal ion binding"/>
    <property type="evidence" value="ECO:0007669"/>
    <property type="project" value="UniProtKB-KW"/>
</dbReference>
<dbReference type="PANTHER" id="PTHR11113:SF14">
    <property type="entry name" value="N-ACETYLGLUCOSAMINE-6-PHOSPHATE DEACETYLASE"/>
    <property type="match status" value="1"/>
</dbReference>
<feature type="domain" description="Amidohydrolase-related" evidence="13">
    <location>
        <begin position="54"/>
        <end position="382"/>
    </location>
</feature>
<evidence type="ECO:0000259" key="13">
    <source>
        <dbReference type="Pfam" id="PF01979"/>
    </source>
</evidence>
<comment type="similarity">
    <text evidence="1 9">Belongs to the metallo-dependent hydrolases superfamily. NagA family.</text>
</comment>
<feature type="active site" description="Proton donor/acceptor" evidence="10">
    <location>
        <position position="283"/>
    </location>
</feature>
<dbReference type="OrthoDB" id="9776488at2"/>
<dbReference type="InterPro" id="IPR032466">
    <property type="entry name" value="Metal_Hydrolase"/>
</dbReference>
<dbReference type="PANTHER" id="PTHR11113">
    <property type="entry name" value="N-ACETYLGLUCOSAMINE-6-PHOSPHATE DEACETYLASE"/>
    <property type="match status" value="1"/>
</dbReference>
<evidence type="ECO:0000256" key="12">
    <source>
        <dbReference type="PIRSR" id="PIRSR038994-3"/>
    </source>
</evidence>
<dbReference type="GO" id="GO:0006046">
    <property type="term" value="P:N-acetylglucosamine catabolic process"/>
    <property type="evidence" value="ECO:0007669"/>
    <property type="project" value="TreeGrafter"/>
</dbReference>
<dbReference type="EC" id="3.5.1.25" evidence="2"/>
<evidence type="ECO:0000256" key="4">
    <source>
        <dbReference type="ARBA" id="ARBA00022723"/>
    </source>
</evidence>
<evidence type="ECO:0000256" key="6">
    <source>
        <dbReference type="ARBA" id="ARBA00023277"/>
    </source>
</evidence>
<dbReference type="Gene3D" id="3.20.20.140">
    <property type="entry name" value="Metal-dependent hydrolases"/>
    <property type="match status" value="1"/>
</dbReference>
<dbReference type="NCBIfam" id="TIGR00221">
    <property type="entry name" value="nagA"/>
    <property type="match status" value="1"/>
</dbReference>
<dbReference type="SUPFAM" id="SSF51556">
    <property type="entry name" value="Metallo-dependent hydrolases"/>
    <property type="match status" value="1"/>
</dbReference>
<name>A0A162MTU6_9FIRM</name>
<evidence type="ECO:0000256" key="8">
    <source>
        <dbReference type="ARBA" id="ARBA00060590"/>
    </source>
</evidence>
<reference evidence="14 15" key="1">
    <citation type="submission" date="2015-12" db="EMBL/GenBank/DDBJ databases">
        <title>Draft genome of Thermovenabulum gondwanense isolated from a red thermophilic microbial mat colonisisng an outflow channel of a bore well.</title>
        <authorList>
            <person name="Patel B.K."/>
        </authorList>
    </citation>
    <scope>NUCLEOTIDE SEQUENCE [LARGE SCALE GENOMIC DNA]</scope>
    <source>
        <strain evidence="14 15">R270</strain>
    </source>
</reference>
<feature type="binding site" evidence="12">
    <location>
        <position position="225"/>
    </location>
    <ligand>
        <name>Zn(2+)</name>
        <dbReference type="ChEBI" id="CHEBI:29105"/>
    </ligand>
</feature>
<protein>
    <recommendedName>
        <fullName evidence="3">N-acetylglucosamine-6-phosphate deacetylase</fullName>
        <ecNumber evidence="2">3.5.1.25</ecNumber>
    </recommendedName>
</protein>
<dbReference type="FunFam" id="3.20.20.140:FF:000004">
    <property type="entry name" value="N-acetylglucosamine-6-phosphate deacetylase"/>
    <property type="match status" value="1"/>
</dbReference>
<evidence type="ECO:0000256" key="11">
    <source>
        <dbReference type="PIRSR" id="PIRSR038994-2"/>
    </source>
</evidence>
<feature type="binding site" evidence="11">
    <location>
        <position position="236"/>
    </location>
    <ligand>
        <name>substrate</name>
    </ligand>
</feature>
<evidence type="ECO:0000256" key="7">
    <source>
        <dbReference type="ARBA" id="ARBA00047647"/>
    </source>
</evidence>
<proteinExistence type="inferred from homology"/>
<evidence type="ECO:0000313" key="15">
    <source>
        <dbReference type="Proteomes" id="UP000075737"/>
    </source>
</evidence>
<dbReference type="PATRIC" id="fig|520767.4.peg.623"/>
<comment type="cofactor">
    <cofactor evidence="12">
        <name>a divalent metal cation</name>
        <dbReference type="ChEBI" id="CHEBI:60240"/>
    </cofactor>
    <text evidence="12">Binds 1 divalent metal cation per subunit.</text>
</comment>
<dbReference type="InterPro" id="IPR011059">
    <property type="entry name" value="Metal-dep_hydrolase_composite"/>
</dbReference>
<evidence type="ECO:0000256" key="1">
    <source>
        <dbReference type="ARBA" id="ARBA00010716"/>
    </source>
</evidence>
<dbReference type="EMBL" id="LOHZ01000022">
    <property type="protein sequence ID" value="KYO67319.1"/>
    <property type="molecule type" value="Genomic_DNA"/>
</dbReference>
<evidence type="ECO:0000256" key="5">
    <source>
        <dbReference type="ARBA" id="ARBA00022801"/>
    </source>
</evidence>
<dbReference type="CDD" id="cd00854">
    <property type="entry name" value="NagA"/>
    <property type="match status" value="1"/>
</dbReference>
<dbReference type="Gene3D" id="2.30.40.10">
    <property type="entry name" value="Urease, subunit C, domain 1"/>
    <property type="match status" value="1"/>
</dbReference>
<evidence type="ECO:0000256" key="2">
    <source>
        <dbReference type="ARBA" id="ARBA00011899"/>
    </source>
</evidence>
<dbReference type="InterPro" id="IPR003764">
    <property type="entry name" value="GlcNAc_6-P_deAcase"/>
</dbReference>
<dbReference type="Proteomes" id="UP000075737">
    <property type="component" value="Unassembled WGS sequence"/>
</dbReference>
<feature type="binding site" evidence="12">
    <location>
        <position position="204"/>
    </location>
    <ligand>
        <name>Zn(2+)</name>
        <dbReference type="ChEBI" id="CHEBI:29105"/>
    </ligand>
</feature>
<dbReference type="InterPro" id="IPR006680">
    <property type="entry name" value="Amidohydro-rel"/>
</dbReference>
<evidence type="ECO:0000313" key="14">
    <source>
        <dbReference type="EMBL" id="KYO67319.1"/>
    </source>
</evidence>
<dbReference type="AlphaFoldDB" id="A0A162MTU6"/>
<sequence>MRTLIKNGKIITPFEIVKNYCLAIENGKIVDLFEKKFVKEEFYDEIIDAEGNYVSFGFIDIHCHGASGYDVMDEGFKPLESIARFNLKNGVTSFFAAVMTGPVEKIRYSLKNITIYISSQQRNEVCRDKASILGIYLEGPYFSPTKKGAQPEEYLKKPDKEEMASFLEDSHHFIKVVSLAPELVGALEVIKYLKKEEVVIALGHTDASYEETKRALLLGASLATHTFNGMRGFNHREPGALGAFLTEEGVYCELIADCVHVNPAAMKMLVKVKGTDKIILITDSMMAAGLSDGEYLLSGQKVMVKNGTATLPDGTLAGSTLTLNRAIYNMVYEVGVSLQDAVKMATLNPAKALKLTGKGSIEPGNDADLVIFDENINVVKVIKS</sequence>
<evidence type="ECO:0000256" key="9">
    <source>
        <dbReference type="PIRNR" id="PIRNR038994"/>
    </source>
</evidence>
<keyword evidence="6 9" id="KW-0119">Carbohydrate metabolism</keyword>
<keyword evidence="15" id="KW-1185">Reference proteome</keyword>
<dbReference type="SUPFAM" id="SSF51338">
    <property type="entry name" value="Composite domain of metallo-dependent hydrolases"/>
    <property type="match status" value="1"/>
</dbReference>
<evidence type="ECO:0000256" key="3">
    <source>
        <dbReference type="ARBA" id="ARBA00018029"/>
    </source>
</evidence>
<dbReference type="RefSeq" id="WP_068747774.1">
    <property type="nucleotide sequence ID" value="NZ_LOHZ01000022.1"/>
</dbReference>
<keyword evidence="5 9" id="KW-0378">Hydrolase</keyword>
<dbReference type="GO" id="GO:0008448">
    <property type="term" value="F:N-acetylglucosamine-6-phosphate deacetylase activity"/>
    <property type="evidence" value="ECO:0007669"/>
    <property type="project" value="UniProtKB-EC"/>
</dbReference>
<evidence type="ECO:0000256" key="10">
    <source>
        <dbReference type="PIRSR" id="PIRSR038994-1"/>
    </source>
</evidence>
<dbReference type="STRING" id="520767.ATZ99_06050"/>
<comment type="pathway">
    <text evidence="8">Amino-sugar metabolism; N-acetylneuraminate degradation; D-fructose 6-phosphate from N-acetylneuraminate: step 4/5.</text>
</comment>